<dbReference type="RefSeq" id="WP_051653736.1">
    <property type="nucleotide sequence ID" value="NZ_KK853997.1"/>
</dbReference>
<dbReference type="AlphaFoldDB" id="A0A066YIT6"/>
<keyword evidence="1" id="KW-0378">Hydrolase</keyword>
<dbReference type="Gene3D" id="2.60.120.260">
    <property type="entry name" value="Galactose-binding domain-like"/>
    <property type="match status" value="1"/>
</dbReference>
<protein>
    <recommendedName>
        <fullName evidence="3">CBM-cenC domain-containing protein</fullName>
    </recommendedName>
</protein>
<name>A0A066YIT6_9ACTN</name>
<accession>A0A066YIT6</accession>
<feature type="compositionally biased region" description="Basic residues" evidence="2">
    <location>
        <begin position="7"/>
        <end position="17"/>
    </location>
</feature>
<comment type="caution">
    <text evidence="4">The sequence shown here is derived from an EMBL/GenBank/DDBJ whole genome shotgun (WGS) entry which is preliminary data.</text>
</comment>
<gene>
    <name evidence="4" type="ORF">KCH_71610</name>
</gene>
<dbReference type="Pfam" id="PF02018">
    <property type="entry name" value="CBM_4_9"/>
    <property type="match status" value="1"/>
</dbReference>
<dbReference type="InterPro" id="IPR003305">
    <property type="entry name" value="CenC_carb-bd"/>
</dbReference>
<dbReference type="GO" id="GO:0016798">
    <property type="term" value="F:hydrolase activity, acting on glycosyl bonds"/>
    <property type="evidence" value="ECO:0007669"/>
    <property type="project" value="InterPro"/>
</dbReference>
<proteinExistence type="predicted"/>
<dbReference type="HOGENOM" id="CLU_089602_0_0_11"/>
<reference evidence="4 5" key="1">
    <citation type="submission" date="2014-05" db="EMBL/GenBank/DDBJ databases">
        <title>Draft Genome Sequence of Kitasatospora cheerisanensis KCTC 2395.</title>
        <authorList>
            <person name="Nam D.H."/>
        </authorList>
    </citation>
    <scope>NUCLEOTIDE SEQUENCE [LARGE SCALE GENOMIC DNA]</scope>
    <source>
        <strain evidence="4 5">KCTC 2395</strain>
    </source>
</reference>
<evidence type="ECO:0000256" key="1">
    <source>
        <dbReference type="ARBA" id="ARBA00022801"/>
    </source>
</evidence>
<sequence length="215" mass="22529">MRAPTRTTRRPRQRARHRDGLPLGVAAGALALAAAGIGLAAPATAALPTVDVVVNGHFDQGNRMMGWYCDPGQVLPPSDAFGQLAGHPTDTSTAGCTQTVNVEPNSTYRLSARVSGPYVFAGVTGSGTTDVALWSNQADWNLLSGTVTTGHDTRALKVYFHGWYQQGPYRISSFELWGPGQPRNSCAPTPPVVGNSPSPSVSPCYLTPIPAVSGS</sequence>
<evidence type="ECO:0000256" key="2">
    <source>
        <dbReference type="SAM" id="MobiDB-lite"/>
    </source>
</evidence>
<evidence type="ECO:0000313" key="4">
    <source>
        <dbReference type="EMBL" id="KDN81067.1"/>
    </source>
</evidence>
<dbReference type="Proteomes" id="UP000027178">
    <property type="component" value="Unassembled WGS sequence"/>
</dbReference>
<dbReference type="EMBL" id="JNBY01000155">
    <property type="protein sequence ID" value="KDN81067.1"/>
    <property type="molecule type" value="Genomic_DNA"/>
</dbReference>
<evidence type="ECO:0000313" key="5">
    <source>
        <dbReference type="Proteomes" id="UP000027178"/>
    </source>
</evidence>
<keyword evidence="5" id="KW-1185">Reference proteome</keyword>
<dbReference type="OrthoDB" id="4319971at2"/>
<evidence type="ECO:0000259" key="3">
    <source>
        <dbReference type="Pfam" id="PF02018"/>
    </source>
</evidence>
<organism evidence="4 5">
    <name type="scientific">Kitasatospora cheerisanensis KCTC 2395</name>
    <dbReference type="NCBI Taxonomy" id="1348663"/>
    <lineage>
        <taxon>Bacteria</taxon>
        <taxon>Bacillati</taxon>
        <taxon>Actinomycetota</taxon>
        <taxon>Actinomycetes</taxon>
        <taxon>Kitasatosporales</taxon>
        <taxon>Streptomycetaceae</taxon>
        <taxon>Kitasatospora</taxon>
    </lineage>
</organism>
<dbReference type="eggNOG" id="COG3469">
    <property type="taxonomic scope" value="Bacteria"/>
</dbReference>
<feature type="region of interest" description="Disordered" evidence="2">
    <location>
        <begin position="1"/>
        <end position="20"/>
    </location>
</feature>
<feature type="domain" description="CBM-cenC" evidence="3">
    <location>
        <begin position="51"/>
        <end position="163"/>
    </location>
</feature>